<sequence length="648" mass="70796">MPPTDPKSAATGKKRPAAPDEESHRFVKRIAQHLREAAESPNTGDDFAWDEARIAKAFDDAVENLPPGAIRDKLKAHLDVLRELTVEMCFRPLPGDFPGAGEPGGPDDFEFHERKKPYREDFGNMSIAELAEETERRLLKARIEIPVQYRGDNTEVLNWEKGKEARLEKCVDAAWATTERWCDKERTPDDVKTPEIIEELSELMERIATHTASRVRLATDPDADAEVAKCVTEATHACAAKVVLIRHKFRRATPKERRPSRDRARTACHDAAQLCGDTRWRLVFQLAKEIPEDVGSEATGGGEPKKKSRRNVVGKFGCNDQVLFDAALGLAGFDVEFETKVAAEGLSTFAEVNAARVNDAIGPALLPPFVFDPALAAADLEAGRPDATLTDICMAYEKALRGNDWDFMEDSDDENAANAGGNEDEDEMNHLDHYIALLRVIRGGAALRRADGNLRGAEDLCRFAARAPAPSLMLMNLPDDGSVQVADARATSVELAAAGAQLWAAVGAARAASAKLLGDVITDNPEELRALADRREAFFMDLTGADLASEAARAAHLAEKLAEQDEGAARGDAGALSVEEEEELVGLLKKNKRWLSGKGSDDEDSDSDDEGILANLAAEDEELPEEMRKEAADKLEAELREMEAEAKK</sequence>
<dbReference type="EMBL" id="HBEQ01010371">
    <property type="protein sequence ID" value="CAD8520920.1"/>
    <property type="molecule type" value="Transcribed_RNA"/>
</dbReference>
<gene>
    <name evidence="2" type="ORF">MCOM1403_LOCUS8346</name>
</gene>
<organism evidence="2">
    <name type="scientific">Micromonas pusilla</name>
    <name type="common">Picoplanktonic green alga</name>
    <name type="synonym">Chromulina pusilla</name>
    <dbReference type="NCBI Taxonomy" id="38833"/>
    <lineage>
        <taxon>Eukaryota</taxon>
        <taxon>Viridiplantae</taxon>
        <taxon>Chlorophyta</taxon>
        <taxon>Mamiellophyceae</taxon>
        <taxon>Mamiellales</taxon>
        <taxon>Mamiellaceae</taxon>
        <taxon>Micromonas</taxon>
    </lineage>
</organism>
<feature type="region of interest" description="Disordered" evidence="1">
    <location>
        <begin position="594"/>
        <end position="632"/>
    </location>
</feature>
<protein>
    <submittedName>
        <fullName evidence="2">Uncharacterized protein</fullName>
    </submittedName>
</protein>
<evidence type="ECO:0000256" key="1">
    <source>
        <dbReference type="SAM" id="MobiDB-lite"/>
    </source>
</evidence>
<feature type="region of interest" description="Disordered" evidence="1">
    <location>
        <begin position="1"/>
        <end position="24"/>
    </location>
</feature>
<dbReference type="AlphaFoldDB" id="A0A7S0IGK3"/>
<evidence type="ECO:0000313" key="2">
    <source>
        <dbReference type="EMBL" id="CAD8520920.1"/>
    </source>
</evidence>
<name>A0A7S0IGK3_MICPS</name>
<feature type="compositionally biased region" description="Acidic residues" evidence="1">
    <location>
        <begin position="601"/>
        <end position="611"/>
    </location>
</feature>
<proteinExistence type="predicted"/>
<accession>A0A7S0IGK3</accession>
<reference evidence="2" key="1">
    <citation type="submission" date="2021-01" db="EMBL/GenBank/DDBJ databases">
        <authorList>
            <person name="Corre E."/>
            <person name="Pelletier E."/>
            <person name="Niang G."/>
            <person name="Scheremetjew M."/>
            <person name="Finn R."/>
            <person name="Kale V."/>
            <person name="Holt S."/>
            <person name="Cochrane G."/>
            <person name="Meng A."/>
            <person name="Brown T."/>
            <person name="Cohen L."/>
        </authorList>
    </citation>
    <scope>NUCLEOTIDE SEQUENCE</scope>
    <source>
        <strain evidence="2">CCMP1723</strain>
    </source>
</reference>